<evidence type="ECO:0000259" key="3">
    <source>
        <dbReference type="Pfam" id="PF00501"/>
    </source>
</evidence>
<dbReference type="Gene3D" id="3.40.50.980">
    <property type="match status" value="2"/>
</dbReference>
<dbReference type="Pfam" id="PF13193">
    <property type="entry name" value="AMP-binding_C"/>
    <property type="match status" value="1"/>
</dbReference>
<keyword evidence="6" id="KW-1185">Reference proteome</keyword>
<dbReference type="AlphaFoldDB" id="A0A8H6YKQ3"/>
<evidence type="ECO:0000256" key="2">
    <source>
        <dbReference type="ARBA" id="ARBA00022598"/>
    </source>
</evidence>
<dbReference type="GO" id="GO:0016405">
    <property type="term" value="F:CoA-ligase activity"/>
    <property type="evidence" value="ECO:0007669"/>
    <property type="project" value="TreeGrafter"/>
</dbReference>
<comment type="caution">
    <text evidence="5">The sequence shown here is derived from an EMBL/GenBank/DDBJ whole genome shotgun (WGS) entry which is preliminary data.</text>
</comment>
<evidence type="ECO:0000313" key="5">
    <source>
        <dbReference type="EMBL" id="KAF7362910.1"/>
    </source>
</evidence>
<dbReference type="EMBL" id="JACAZI010000004">
    <property type="protein sequence ID" value="KAF7362910.1"/>
    <property type="molecule type" value="Genomic_DNA"/>
</dbReference>
<keyword evidence="2" id="KW-0436">Ligase</keyword>
<reference evidence="5" key="1">
    <citation type="submission" date="2020-05" db="EMBL/GenBank/DDBJ databases">
        <title>Mycena genomes resolve the evolution of fungal bioluminescence.</title>
        <authorList>
            <person name="Tsai I.J."/>
        </authorList>
    </citation>
    <scope>NUCLEOTIDE SEQUENCE</scope>
    <source>
        <strain evidence="5">CCC161011</strain>
    </source>
</reference>
<feature type="domain" description="AMP-binding enzyme C-terminal" evidence="4">
    <location>
        <begin position="468"/>
        <end position="553"/>
    </location>
</feature>
<accession>A0A8H6YKQ3</accession>
<organism evidence="5 6">
    <name type="scientific">Mycena venus</name>
    <dbReference type="NCBI Taxonomy" id="2733690"/>
    <lineage>
        <taxon>Eukaryota</taxon>
        <taxon>Fungi</taxon>
        <taxon>Dikarya</taxon>
        <taxon>Basidiomycota</taxon>
        <taxon>Agaricomycotina</taxon>
        <taxon>Agaricomycetes</taxon>
        <taxon>Agaricomycetidae</taxon>
        <taxon>Agaricales</taxon>
        <taxon>Marasmiineae</taxon>
        <taxon>Mycenaceae</taxon>
        <taxon>Mycena</taxon>
    </lineage>
</organism>
<dbReference type="PROSITE" id="PS00455">
    <property type="entry name" value="AMP_BINDING"/>
    <property type="match status" value="1"/>
</dbReference>
<dbReference type="Pfam" id="PF00501">
    <property type="entry name" value="AMP-binding"/>
    <property type="match status" value="1"/>
</dbReference>
<dbReference type="Gene3D" id="3.30.300.30">
    <property type="match status" value="1"/>
</dbReference>
<evidence type="ECO:0000313" key="6">
    <source>
        <dbReference type="Proteomes" id="UP000620124"/>
    </source>
</evidence>
<dbReference type="InterPro" id="IPR045851">
    <property type="entry name" value="AMP-bd_C_sf"/>
</dbReference>
<feature type="domain" description="AMP-dependent synthetase/ligase" evidence="3">
    <location>
        <begin position="28"/>
        <end position="418"/>
    </location>
</feature>
<proteinExistence type="inferred from homology"/>
<dbReference type="InterPro" id="IPR020845">
    <property type="entry name" value="AMP-binding_CS"/>
</dbReference>
<protein>
    <submittedName>
        <fullName evidence="5">Uncharacterized protein</fullName>
    </submittedName>
</protein>
<dbReference type="Proteomes" id="UP000620124">
    <property type="component" value="Unassembled WGS sequence"/>
</dbReference>
<gene>
    <name evidence="5" type="ORF">MVEN_00641900</name>
</gene>
<dbReference type="InterPro" id="IPR000873">
    <property type="entry name" value="AMP-dep_synth/lig_dom"/>
</dbReference>
<dbReference type="InterPro" id="IPR025110">
    <property type="entry name" value="AMP-bd_C"/>
</dbReference>
<sequence length="573" mass="62950">MSIQSPYPPLPPVPAANILDNMFGRRDQADWPDYTIHIEEKTGRKRTYREFVKQVELGATALGGKLSHGCLGLSGDGDEIIGLLGHNSLEYIDIILSLLRVTTPFALISSYSTRRELVHALKLTKATCVFVDAKLFKNVLAAIEDPALRVRITPDRIYILSGEPVGGRKSFCQMMDFVRRNKVPLEPVRAAKKDTLAYFLMSSGTSGLPKAVEITHGNDVFAYHQLTATNKLAAPFLRQQASVPISIGVLPMFHTYGLHMYVLHSTLAPTTYIILEKWNTAQYLKTIAKYRATDLTLIPSVIHQLVNHPDIETADLSSVRSVISGAAYLPPELTAQMKSVLNEDAVVHQGYGLSESSLAAFTHPIEGVLNMVAPPPNTTGVLVPGLEARIVREDGADAAPGETGELWLRGANLTRGYHTNPQANANTFVDGWLRTGDRFSADERGYFFFADRAKDTLKVSGTQVSPKEIEDVLFAHPAKLISDVSVAGVSGGRTADEKVPRAWIVLSSTGKKQGTAAVIKALDRWQKESLSKYKWLRGGIEVVEEIPKTPTGKTKRRVLQEEYERRAKAGAKL</sequence>
<dbReference type="OrthoDB" id="1898221at2759"/>
<dbReference type="PANTHER" id="PTHR24096">
    <property type="entry name" value="LONG-CHAIN-FATTY-ACID--COA LIGASE"/>
    <property type="match status" value="1"/>
</dbReference>
<comment type="similarity">
    <text evidence="1">Belongs to the ATP-dependent AMP-binding enzyme family.</text>
</comment>
<dbReference type="PANTHER" id="PTHR24096:SF149">
    <property type="entry name" value="AMP-BINDING DOMAIN-CONTAINING PROTEIN-RELATED"/>
    <property type="match status" value="1"/>
</dbReference>
<name>A0A8H6YKQ3_9AGAR</name>
<dbReference type="SUPFAM" id="SSF56801">
    <property type="entry name" value="Acetyl-CoA synthetase-like"/>
    <property type="match status" value="1"/>
</dbReference>
<evidence type="ECO:0000256" key="1">
    <source>
        <dbReference type="ARBA" id="ARBA00006432"/>
    </source>
</evidence>
<evidence type="ECO:0000259" key="4">
    <source>
        <dbReference type="Pfam" id="PF13193"/>
    </source>
</evidence>
<dbReference type="Gene3D" id="2.30.38.10">
    <property type="entry name" value="Luciferase, Domain 3"/>
    <property type="match status" value="1"/>
</dbReference>